<evidence type="ECO:0000256" key="8">
    <source>
        <dbReference type="SAM" id="MobiDB-lite"/>
    </source>
</evidence>
<dbReference type="InterPro" id="IPR041700">
    <property type="entry name" value="OMP_b-brl_3"/>
</dbReference>
<keyword evidence="11" id="KW-0675">Receptor</keyword>
<dbReference type="GO" id="GO:0009279">
    <property type="term" value="C:cell outer membrane"/>
    <property type="evidence" value="ECO:0007669"/>
    <property type="project" value="UniProtKB-SubCell"/>
</dbReference>
<dbReference type="Pfam" id="PF14905">
    <property type="entry name" value="OMP_b-brl_3"/>
    <property type="match status" value="1"/>
</dbReference>
<evidence type="ECO:0000313" key="12">
    <source>
        <dbReference type="Proteomes" id="UP000245647"/>
    </source>
</evidence>
<keyword evidence="9" id="KW-0732">Signal</keyword>
<evidence type="ECO:0000256" key="9">
    <source>
        <dbReference type="SAM" id="SignalP"/>
    </source>
</evidence>
<dbReference type="EMBL" id="QEAS01000028">
    <property type="protein sequence ID" value="PWG78271.1"/>
    <property type="molecule type" value="Genomic_DNA"/>
</dbReference>
<dbReference type="SUPFAM" id="SSF56935">
    <property type="entry name" value="Porins"/>
    <property type="match status" value="1"/>
</dbReference>
<keyword evidence="12" id="KW-1185">Reference proteome</keyword>
<feature type="region of interest" description="Disordered" evidence="8">
    <location>
        <begin position="799"/>
        <end position="823"/>
    </location>
</feature>
<feature type="signal peptide" evidence="9">
    <location>
        <begin position="1"/>
        <end position="20"/>
    </location>
</feature>
<accession>A0A2U2PA57</accession>
<comment type="subcellular location">
    <subcellularLocation>
        <location evidence="1 7">Cell outer membrane</location>
        <topology evidence="1 7">Multi-pass membrane protein</topology>
    </subcellularLocation>
</comment>
<dbReference type="PANTHER" id="PTHR40980:SF4">
    <property type="entry name" value="TONB-DEPENDENT RECEPTOR-LIKE BETA-BARREL DOMAIN-CONTAINING PROTEIN"/>
    <property type="match status" value="1"/>
</dbReference>
<keyword evidence="5 7" id="KW-0472">Membrane</keyword>
<dbReference type="InterPro" id="IPR039426">
    <property type="entry name" value="TonB-dep_rcpt-like"/>
</dbReference>
<dbReference type="PANTHER" id="PTHR40980">
    <property type="entry name" value="PLUG DOMAIN-CONTAINING PROTEIN"/>
    <property type="match status" value="1"/>
</dbReference>
<comment type="caution">
    <text evidence="11">The sequence shown here is derived from an EMBL/GenBank/DDBJ whole genome shotgun (WGS) entry which is preliminary data.</text>
</comment>
<keyword evidence="3 7" id="KW-1134">Transmembrane beta strand</keyword>
<evidence type="ECO:0000256" key="1">
    <source>
        <dbReference type="ARBA" id="ARBA00004571"/>
    </source>
</evidence>
<keyword evidence="6 7" id="KW-0998">Cell outer membrane</keyword>
<evidence type="ECO:0000259" key="10">
    <source>
        <dbReference type="Pfam" id="PF14905"/>
    </source>
</evidence>
<evidence type="ECO:0000313" key="11">
    <source>
        <dbReference type="EMBL" id="PWG78271.1"/>
    </source>
</evidence>
<gene>
    <name evidence="11" type="ORF">DDR33_23115</name>
</gene>
<evidence type="ECO:0000256" key="6">
    <source>
        <dbReference type="ARBA" id="ARBA00023237"/>
    </source>
</evidence>
<organism evidence="11 12">
    <name type="scientific">Pararcticibacter amylolyticus</name>
    <dbReference type="NCBI Taxonomy" id="2173175"/>
    <lineage>
        <taxon>Bacteria</taxon>
        <taxon>Pseudomonadati</taxon>
        <taxon>Bacteroidota</taxon>
        <taxon>Sphingobacteriia</taxon>
        <taxon>Sphingobacteriales</taxon>
        <taxon>Sphingobacteriaceae</taxon>
        <taxon>Pararcticibacter</taxon>
    </lineage>
</organism>
<dbReference type="RefSeq" id="WP_109418175.1">
    <property type="nucleotide sequence ID" value="NZ_QEAS01000028.1"/>
</dbReference>
<proteinExistence type="inferred from homology"/>
<reference evidence="11 12" key="1">
    <citation type="submission" date="2018-04" db="EMBL/GenBank/DDBJ databases">
        <title>Pedobacter chongqingensis sp. nov., isolated from a rottenly hemp rope.</title>
        <authorList>
            <person name="Cai Y."/>
        </authorList>
    </citation>
    <scope>NUCLEOTIDE SEQUENCE [LARGE SCALE GENOMIC DNA]</scope>
    <source>
        <strain evidence="11 12">FJ4-8</strain>
    </source>
</reference>
<evidence type="ECO:0000256" key="4">
    <source>
        <dbReference type="ARBA" id="ARBA00022692"/>
    </source>
</evidence>
<evidence type="ECO:0000256" key="2">
    <source>
        <dbReference type="ARBA" id="ARBA00022448"/>
    </source>
</evidence>
<dbReference type="Gene3D" id="2.40.170.20">
    <property type="entry name" value="TonB-dependent receptor, beta-barrel domain"/>
    <property type="match status" value="1"/>
</dbReference>
<protein>
    <submittedName>
        <fullName evidence="11">TonB-dependent receptor</fullName>
    </submittedName>
</protein>
<dbReference type="PROSITE" id="PS52016">
    <property type="entry name" value="TONB_DEPENDENT_REC_3"/>
    <property type="match status" value="1"/>
</dbReference>
<name>A0A2U2PA57_9SPHI</name>
<dbReference type="Gene3D" id="2.170.130.10">
    <property type="entry name" value="TonB-dependent receptor, plug domain"/>
    <property type="match status" value="1"/>
</dbReference>
<keyword evidence="4 7" id="KW-0812">Transmembrane</keyword>
<dbReference type="Gene3D" id="2.60.40.1120">
    <property type="entry name" value="Carboxypeptidase-like, regulatory domain"/>
    <property type="match status" value="1"/>
</dbReference>
<dbReference type="InterPro" id="IPR037066">
    <property type="entry name" value="Plug_dom_sf"/>
</dbReference>
<evidence type="ECO:0000256" key="3">
    <source>
        <dbReference type="ARBA" id="ARBA00022452"/>
    </source>
</evidence>
<dbReference type="SUPFAM" id="SSF49464">
    <property type="entry name" value="Carboxypeptidase regulatory domain-like"/>
    <property type="match status" value="1"/>
</dbReference>
<dbReference type="InterPro" id="IPR008969">
    <property type="entry name" value="CarboxyPept-like_regulatory"/>
</dbReference>
<dbReference type="OrthoDB" id="606851at2"/>
<evidence type="ECO:0000256" key="7">
    <source>
        <dbReference type="PROSITE-ProRule" id="PRU01360"/>
    </source>
</evidence>
<feature type="compositionally biased region" description="Low complexity" evidence="8">
    <location>
        <begin position="809"/>
        <end position="823"/>
    </location>
</feature>
<dbReference type="AlphaFoldDB" id="A0A2U2PA57"/>
<dbReference type="InterPro" id="IPR036942">
    <property type="entry name" value="Beta-barrel_TonB_sf"/>
</dbReference>
<dbReference type="Pfam" id="PF13715">
    <property type="entry name" value="CarbopepD_reg_2"/>
    <property type="match status" value="1"/>
</dbReference>
<keyword evidence="2 7" id="KW-0813">Transport</keyword>
<sequence length="823" mass="92192">MKLFFTLYILLFVFTLSVSAQIPAGKVTGKVVDAATGKAVDFATVAIIERTTKKTTKAAQTDMNGSFTLNALPAGSYTLKISFVGYKPYSKDPVVIDAEQQTIALGTIQLSAGKSSMLNEVVVLGQKSTIQLGVDRKVFSVDQSIVSEGGSATDLLSNVPTVSVDLDGNVSLRGSGSVRVLIDGKPSAIGGGDMAAVLQSLPASSIENIELITNPSAKYDPEGQTGIINIVLKKNRKLGSNGSVSFSAGNRDNYNASTNLSYRSGQVNLYGNYSYRYSNRIGGGFNNTSFFNGGIINNNSDSRRHNVNNTAKLGLDYYINDKTTIGASGNLNFRTGKDREDIAYLYQNYSSLLDGTSRRNSTEEEKEHGYDASLDFSRKFKKQGEELTANFSFGERNEDEDENFNQDFFQFNGLQRDTIDRRITVNEGQGKNYNIQVDYTLPFNQQQKLETGYRTTIRKDDQSQVSERYNYRTGLYNRDYNLTNDFDLEDIVHAVYASYQNQISKSFGVQVGLRAEQAYLNTEYRNLDTAVMQQVSTKGKLDYFRVYPSIFLTQKLKNENQIQLSYTRRVNRPRGWQVNPFRDISDPNNIRVGNPGLKPEDIHSFELSHMKYWKAFTLTSSMYFRRVNDIVEGIQQQVDSTTTLTQFANLSKNQAGGLEIIGRADISKGFNVTANANIFYNKIFGNEEFGIKSNSGYNWTGNLTANISLPYNLSTQFNVNYMGRRVTAQGRGKEMFGTDAALKMDVMNRKGSISFNVRDVFNSRKWGAVTETAAFSRQFQRRMMGRMGTLTFSYRFGQADQQQKKKNNRNNQDQQGDFQGEEF</sequence>
<feature type="domain" description="Outer membrane protein beta-barrel" evidence="10">
    <location>
        <begin position="378"/>
        <end position="794"/>
    </location>
</feature>
<comment type="similarity">
    <text evidence="7">Belongs to the TonB-dependent receptor family.</text>
</comment>
<feature type="chain" id="PRO_5015408420" evidence="9">
    <location>
        <begin position="21"/>
        <end position="823"/>
    </location>
</feature>
<dbReference type="Proteomes" id="UP000245647">
    <property type="component" value="Unassembled WGS sequence"/>
</dbReference>
<evidence type="ECO:0000256" key="5">
    <source>
        <dbReference type="ARBA" id="ARBA00023136"/>
    </source>
</evidence>